<gene>
    <name evidence="3" type="ORF">SAMEA2297795_02046</name>
    <name evidence="2" type="ORF">SAMEA2297796_01567</name>
</gene>
<sequence>MLLKLGLIFLAFIISSILTYYLTTDGTWLNLLFKSLSLSLIIVFLFNYIKFMIDIKRKD</sequence>
<dbReference type="EMBL" id="FMPI01000010">
    <property type="protein sequence ID" value="SCT01299.1"/>
    <property type="molecule type" value="Genomic_DNA"/>
</dbReference>
<dbReference type="RefSeq" id="WP_069995716.1">
    <property type="nucleotide sequence ID" value="NZ_FMPG01000010.1"/>
</dbReference>
<keyword evidence="1" id="KW-0812">Transmembrane</keyword>
<name>A0A1D4MSI6_9STAP</name>
<evidence type="ECO:0000256" key="1">
    <source>
        <dbReference type="SAM" id="Phobius"/>
    </source>
</evidence>
<dbReference type="EMBL" id="FMPG01000010">
    <property type="protein sequence ID" value="SCT23327.1"/>
    <property type="molecule type" value="Genomic_DNA"/>
</dbReference>
<keyword evidence="4" id="KW-1185">Reference proteome</keyword>
<dbReference type="Proteomes" id="UP000095768">
    <property type="component" value="Unassembled WGS sequence"/>
</dbReference>
<evidence type="ECO:0000313" key="5">
    <source>
        <dbReference type="Proteomes" id="UP000095768"/>
    </source>
</evidence>
<keyword evidence="1" id="KW-1133">Transmembrane helix</keyword>
<dbReference type="AlphaFoldDB" id="A0A1D4MSI6"/>
<reference evidence="2 4" key="1">
    <citation type="submission" date="2016-09" db="EMBL/GenBank/DDBJ databases">
        <authorList>
            <consortium name="Pathogen Informatics"/>
            <person name="Sun Q."/>
            <person name="Inoue M."/>
        </authorList>
    </citation>
    <scope>NUCLEOTIDE SEQUENCE [LARGE SCALE GENOMIC DNA]</scope>
    <source>
        <strain evidence="2 4">82C</strain>
    </source>
</reference>
<protein>
    <submittedName>
        <fullName evidence="3">Uncharacterized protein</fullName>
    </submittedName>
</protein>
<feature type="transmembrane region" description="Helical" evidence="1">
    <location>
        <begin position="5"/>
        <end position="22"/>
    </location>
</feature>
<feature type="transmembrane region" description="Helical" evidence="1">
    <location>
        <begin position="28"/>
        <end position="49"/>
    </location>
</feature>
<evidence type="ECO:0000313" key="4">
    <source>
        <dbReference type="Proteomes" id="UP000095412"/>
    </source>
</evidence>
<evidence type="ECO:0000313" key="2">
    <source>
        <dbReference type="EMBL" id="SCT01299.1"/>
    </source>
</evidence>
<keyword evidence="1" id="KW-0472">Membrane</keyword>
<reference evidence="3 5" key="2">
    <citation type="submission" date="2016-09" db="EMBL/GenBank/DDBJ databases">
        <authorList>
            <consortium name="Pathogen Informatics"/>
        </authorList>
    </citation>
    <scope>NUCLEOTIDE SEQUENCE [LARGE SCALE GENOMIC DNA]</scope>
    <source>
        <strain evidence="3 5">82B</strain>
    </source>
</reference>
<evidence type="ECO:0000313" key="3">
    <source>
        <dbReference type="EMBL" id="SCT23327.1"/>
    </source>
</evidence>
<organism evidence="3 5">
    <name type="scientific">Staphylococcus caeli</name>
    <dbReference type="NCBI Taxonomy" id="2201815"/>
    <lineage>
        <taxon>Bacteria</taxon>
        <taxon>Bacillati</taxon>
        <taxon>Bacillota</taxon>
        <taxon>Bacilli</taxon>
        <taxon>Bacillales</taxon>
        <taxon>Staphylococcaceae</taxon>
        <taxon>Staphylococcus</taxon>
    </lineage>
</organism>
<accession>A0A1D4MSI6</accession>
<proteinExistence type="predicted"/>
<dbReference type="Proteomes" id="UP000095412">
    <property type="component" value="Unassembled WGS sequence"/>
</dbReference>